<dbReference type="AlphaFoldDB" id="A0A140L0V5"/>
<dbReference type="RefSeq" id="WP_068557434.1">
    <property type="nucleotide sequence ID" value="NZ_LOEE01000061.1"/>
</dbReference>
<dbReference type="Proteomes" id="UP000070456">
    <property type="component" value="Unassembled WGS sequence"/>
</dbReference>
<dbReference type="Gene3D" id="1.20.1260.120">
    <property type="entry name" value="Protein of unknown function DUF2935"/>
    <property type="match status" value="1"/>
</dbReference>
<dbReference type="OrthoDB" id="1807405at2"/>
<organism evidence="1 2">
    <name type="scientific">Thermotalea metallivorans</name>
    <dbReference type="NCBI Taxonomy" id="520762"/>
    <lineage>
        <taxon>Bacteria</taxon>
        <taxon>Bacillati</taxon>
        <taxon>Bacillota</taxon>
        <taxon>Clostridia</taxon>
        <taxon>Peptostreptococcales</taxon>
        <taxon>Thermotaleaceae</taxon>
        <taxon>Thermotalea</taxon>
    </lineage>
</organism>
<gene>
    <name evidence="1" type="ORF">AN619_24980</name>
</gene>
<comment type="caution">
    <text evidence="1">The sequence shown here is derived from an EMBL/GenBank/DDBJ whole genome shotgun (WGS) entry which is preliminary data.</text>
</comment>
<proteinExistence type="predicted"/>
<reference evidence="1 2" key="1">
    <citation type="submission" date="2015-12" db="EMBL/GenBank/DDBJ databases">
        <title>Draft genome sequence of the thermoanaerobe Thermotalea metallivorans, an isolate from the runoff channel of the Great Artesian Basin, Australia.</title>
        <authorList>
            <person name="Patel B.K."/>
        </authorList>
    </citation>
    <scope>NUCLEOTIDE SEQUENCE [LARGE SCALE GENOMIC DNA]</scope>
    <source>
        <strain evidence="1 2">B2-1</strain>
    </source>
</reference>
<accession>A0A140L0V5</accession>
<name>A0A140L0V5_9FIRM</name>
<dbReference type="InterPro" id="IPR021328">
    <property type="entry name" value="CotB-like"/>
</dbReference>
<dbReference type="Pfam" id="PF11155">
    <property type="entry name" value="DUF2935"/>
    <property type="match status" value="1"/>
</dbReference>
<protein>
    <recommendedName>
        <fullName evidence="3">Hemerythrin-like domain-containing protein</fullName>
    </recommendedName>
</protein>
<keyword evidence="2" id="KW-1185">Reference proteome</keyword>
<evidence type="ECO:0000313" key="1">
    <source>
        <dbReference type="EMBL" id="KXG74180.1"/>
    </source>
</evidence>
<evidence type="ECO:0000313" key="2">
    <source>
        <dbReference type="Proteomes" id="UP000070456"/>
    </source>
</evidence>
<evidence type="ECO:0008006" key="3">
    <source>
        <dbReference type="Google" id="ProtNLM"/>
    </source>
</evidence>
<sequence length="143" mass="17317">MYCYTIACNLQCVLRELIMWTDISSEHPIFIKTVAKLTKKDLPKNIVEELKKLNEMFEELNKHAKEQLAGMQHMMMHPALWVHMNQIKTLLNEFGRRNRIFMNLLKEMMHYGKEDKVWQTLLSHIEEEQTYMDRLFHTLYMQL</sequence>
<dbReference type="EMBL" id="LOEE01000061">
    <property type="protein sequence ID" value="KXG74180.1"/>
    <property type="molecule type" value="Genomic_DNA"/>
</dbReference>